<dbReference type="GO" id="GO:0005975">
    <property type="term" value="P:carbohydrate metabolic process"/>
    <property type="evidence" value="ECO:0007669"/>
    <property type="project" value="InterPro"/>
</dbReference>
<keyword evidence="5 10" id="KW-0133">Cell shape</keyword>
<comment type="similarity">
    <text evidence="10">Belongs to the glycosyltransferase 28 family. MurG subfamily.</text>
</comment>
<keyword evidence="2 10" id="KW-0132">Cell division</keyword>
<dbReference type="GO" id="GO:0008360">
    <property type="term" value="P:regulation of cell shape"/>
    <property type="evidence" value="ECO:0007669"/>
    <property type="project" value="UniProtKB-KW"/>
</dbReference>
<keyword evidence="9 10" id="KW-0961">Cell wall biogenesis/degradation</keyword>
<comment type="subcellular location">
    <subcellularLocation>
        <location evidence="10">Cell membrane</location>
        <topology evidence="10">Peripheral membrane protein</topology>
        <orientation evidence="10">Cytoplasmic side</orientation>
    </subcellularLocation>
</comment>
<feature type="binding site" evidence="10">
    <location>
        <position position="127"/>
    </location>
    <ligand>
        <name>UDP-N-acetyl-alpha-D-glucosamine</name>
        <dbReference type="ChEBI" id="CHEBI:57705"/>
    </ligand>
</feature>
<dbReference type="HAMAP" id="MF_00033">
    <property type="entry name" value="MurG"/>
    <property type="match status" value="1"/>
</dbReference>
<protein>
    <recommendedName>
        <fullName evidence="10">UDP-N-acetylglucosamine--N-acetylmuramyl-(pentapeptide) pyrophosphoryl-undecaprenol N-acetylglucosamine transferase</fullName>
        <ecNumber evidence="10">2.4.1.227</ecNumber>
    </recommendedName>
    <alternativeName>
        <fullName evidence="10">Undecaprenyl-PP-MurNAc-pentapeptide-UDPGlcNAc GlcNAc transferase</fullName>
    </alternativeName>
</protein>
<dbReference type="GO" id="GO:0009252">
    <property type="term" value="P:peptidoglycan biosynthetic process"/>
    <property type="evidence" value="ECO:0007669"/>
    <property type="project" value="UniProtKB-UniRule"/>
</dbReference>
<evidence type="ECO:0000259" key="11">
    <source>
        <dbReference type="Pfam" id="PF03033"/>
    </source>
</evidence>
<evidence type="ECO:0000313" key="14">
    <source>
        <dbReference type="Proteomes" id="UP000479132"/>
    </source>
</evidence>
<gene>
    <name evidence="10 13" type="primary">murG</name>
    <name evidence="13" type="ORF">G3569_13765</name>
</gene>
<dbReference type="PANTHER" id="PTHR21015:SF22">
    <property type="entry name" value="GLYCOSYLTRANSFERASE"/>
    <property type="match status" value="1"/>
</dbReference>
<comment type="function">
    <text evidence="10">Cell wall formation. Catalyzes the transfer of a GlcNAc subunit on undecaprenyl-pyrophosphoryl-MurNAc-pentapeptide (lipid intermediate I) to form undecaprenyl-pyrophosphoryl-MurNAc-(pentapeptide)GlcNAc (lipid intermediate II).</text>
</comment>
<dbReference type="InterPro" id="IPR007235">
    <property type="entry name" value="Glyco_trans_28_C"/>
</dbReference>
<feature type="binding site" evidence="10">
    <location>
        <position position="298"/>
    </location>
    <ligand>
        <name>UDP-N-acetyl-alpha-D-glucosamine</name>
        <dbReference type="ChEBI" id="CHEBI:57705"/>
    </ligand>
</feature>
<comment type="caution">
    <text evidence="10">Lacks conserved residue(s) required for the propagation of feature annotation.</text>
</comment>
<evidence type="ECO:0000313" key="13">
    <source>
        <dbReference type="EMBL" id="NGP89421.1"/>
    </source>
</evidence>
<keyword evidence="3 10" id="KW-0328">Glycosyltransferase</keyword>
<feature type="binding site" evidence="10">
    <location>
        <position position="168"/>
    </location>
    <ligand>
        <name>UDP-N-acetyl-alpha-D-glucosamine</name>
        <dbReference type="ChEBI" id="CHEBI:57705"/>
    </ligand>
</feature>
<dbReference type="Gene3D" id="3.40.50.2000">
    <property type="entry name" value="Glycogen Phosphorylase B"/>
    <property type="match status" value="2"/>
</dbReference>
<evidence type="ECO:0000256" key="6">
    <source>
        <dbReference type="ARBA" id="ARBA00022984"/>
    </source>
</evidence>
<dbReference type="EMBL" id="JAALLS010000019">
    <property type="protein sequence ID" value="NGP89421.1"/>
    <property type="molecule type" value="Genomic_DNA"/>
</dbReference>
<dbReference type="InterPro" id="IPR006009">
    <property type="entry name" value="GlcNAc_MurG"/>
</dbReference>
<evidence type="ECO:0000256" key="7">
    <source>
        <dbReference type="ARBA" id="ARBA00023136"/>
    </source>
</evidence>
<evidence type="ECO:0000256" key="2">
    <source>
        <dbReference type="ARBA" id="ARBA00022618"/>
    </source>
</evidence>
<organism evidence="13 14">
    <name type="scientific">Fodinibius halophilus</name>
    <dbReference type="NCBI Taxonomy" id="1736908"/>
    <lineage>
        <taxon>Bacteria</taxon>
        <taxon>Pseudomonadati</taxon>
        <taxon>Balneolota</taxon>
        <taxon>Balneolia</taxon>
        <taxon>Balneolales</taxon>
        <taxon>Balneolaceae</taxon>
        <taxon>Fodinibius</taxon>
    </lineage>
</organism>
<dbReference type="UniPathway" id="UPA00219"/>
<evidence type="ECO:0000256" key="1">
    <source>
        <dbReference type="ARBA" id="ARBA00022475"/>
    </source>
</evidence>
<sequence length="371" mass="40568">MSEVKVLIAAGGTGGHVYPAIAIADALRESYDDIDILFVGTKDHMEWKTVPKAGYDITSIWISGFHRRLTPKNLLFPFKLATSLVQSLGILGKFKPDVVISCGGYAAGPIGWVAAKKGVPLIVQEQNSYPGVTNRILGKSAEHIFTAFKDADHYFPIEKTEVAGNPTRKSLTDVDSRQAYKSFGFSEDKKTLLVLGGSGGAKSINEAMLQNIEKLHDNMELQIIWQCGKRYYDQLRRDIDPQTYEHLLLKDFIHDMPSAYEVADIVVSRAGALSCAELALTGNASILVPSPNVAGNHQTKNAQSMVEEGAAEMAADEELKETLPALVKKVISSDDKLEQMKRAAKELARPEAAKTIANKILALVKQKKSEI</sequence>
<dbReference type="Pfam" id="PF03033">
    <property type="entry name" value="Glyco_transf_28"/>
    <property type="match status" value="1"/>
</dbReference>
<comment type="pathway">
    <text evidence="10">Cell wall biogenesis; peptidoglycan biosynthesis.</text>
</comment>
<keyword evidence="4 10" id="KW-0808">Transferase</keyword>
<keyword evidence="7 10" id="KW-0472">Membrane</keyword>
<comment type="catalytic activity">
    <reaction evidence="10">
        <text>di-trans,octa-cis-undecaprenyl diphospho-N-acetyl-alpha-D-muramoyl-L-alanyl-D-glutamyl-meso-2,6-diaminopimeloyl-D-alanyl-D-alanine + UDP-N-acetyl-alpha-D-glucosamine = di-trans,octa-cis-undecaprenyl diphospho-[N-acetyl-alpha-D-glucosaminyl-(1-&gt;4)]-N-acetyl-alpha-D-muramoyl-L-alanyl-D-glutamyl-meso-2,6-diaminopimeloyl-D-alanyl-D-alanine + UDP + H(+)</text>
        <dbReference type="Rhea" id="RHEA:31227"/>
        <dbReference type="ChEBI" id="CHEBI:15378"/>
        <dbReference type="ChEBI" id="CHEBI:57705"/>
        <dbReference type="ChEBI" id="CHEBI:58223"/>
        <dbReference type="ChEBI" id="CHEBI:61387"/>
        <dbReference type="ChEBI" id="CHEBI:61388"/>
        <dbReference type="EC" id="2.4.1.227"/>
    </reaction>
</comment>
<evidence type="ECO:0000256" key="9">
    <source>
        <dbReference type="ARBA" id="ARBA00023316"/>
    </source>
</evidence>
<dbReference type="GO" id="GO:0050511">
    <property type="term" value="F:undecaprenyldiphospho-muramoylpentapeptide beta-N-acetylglucosaminyltransferase activity"/>
    <property type="evidence" value="ECO:0007669"/>
    <property type="project" value="UniProtKB-UniRule"/>
</dbReference>
<feature type="binding site" evidence="10">
    <location>
        <position position="198"/>
    </location>
    <ligand>
        <name>UDP-N-acetyl-alpha-D-glucosamine</name>
        <dbReference type="ChEBI" id="CHEBI:57705"/>
    </ligand>
</feature>
<dbReference type="CDD" id="cd03785">
    <property type="entry name" value="GT28_MurG"/>
    <property type="match status" value="1"/>
</dbReference>
<evidence type="ECO:0000256" key="10">
    <source>
        <dbReference type="HAMAP-Rule" id="MF_00033"/>
    </source>
</evidence>
<reference evidence="13 14" key="1">
    <citation type="submission" date="2020-02" db="EMBL/GenBank/DDBJ databases">
        <title>Aliifodinibius halophilus 2W32, complete genome.</title>
        <authorList>
            <person name="Li Y."/>
            <person name="Wu S."/>
        </authorList>
    </citation>
    <scope>NUCLEOTIDE SEQUENCE [LARGE SCALE GENOMIC DNA]</scope>
    <source>
        <strain evidence="13 14">2W32</strain>
    </source>
</reference>
<evidence type="ECO:0000259" key="12">
    <source>
        <dbReference type="Pfam" id="PF04101"/>
    </source>
</evidence>
<dbReference type="PANTHER" id="PTHR21015">
    <property type="entry name" value="UDP-N-ACETYLGLUCOSAMINE--N-ACETYLMURAMYL-(PENTAPEPTIDE) PYROPHOSPHORYL-UNDECAPRENOL N-ACETYLGLUCOSAMINE TRANSFERASE 1"/>
    <property type="match status" value="1"/>
</dbReference>
<evidence type="ECO:0000256" key="4">
    <source>
        <dbReference type="ARBA" id="ARBA00022679"/>
    </source>
</evidence>
<dbReference type="SUPFAM" id="SSF53756">
    <property type="entry name" value="UDP-Glycosyltransferase/glycogen phosphorylase"/>
    <property type="match status" value="1"/>
</dbReference>
<dbReference type="Proteomes" id="UP000479132">
    <property type="component" value="Unassembled WGS sequence"/>
</dbReference>
<evidence type="ECO:0000256" key="8">
    <source>
        <dbReference type="ARBA" id="ARBA00023306"/>
    </source>
</evidence>
<evidence type="ECO:0000256" key="3">
    <source>
        <dbReference type="ARBA" id="ARBA00022676"/>
    </source>
</evidence>
<dbReference type="AlphaFoldDB" id="A0A6M1TBR4"/>
<dbReference type="GO" id="GO:0071555">
    <property type="term" value="P:cell wall organization"/>
    <property type="evidence" value="ECO:0007669"/>
    <property type="project" value="UniProtKB-KW"/>
</dbReference>
<feature type="domain" description="Glycosyltransferase family 28 N-terminal" evidence="11">
    <location>
        <begin position="6"/>
        <end position="145"/>
    </location>
</feature>
<dbReference type="GO" id="GO:0005886">
    <property type="term" value="C:plasma membrane"/>
    <property type="evidence" value="ECO:0007669"/>
    <property type="project" value="UniProtKB-SubCell"/>
</dbReference>
<dbReference type="EC" id="2.4.1.227" evidence="10"/>
<dbReference type="InterPro" id="IPR004276">
    <property type="entry name" value="GlycoTrans_28_N"/>
</dbReference>
<keyword evidence="1 10" id="KW-1003">Cell membrane</keyword>
<keyword evidence="8 10" id="KW-0131">Cell cycle</keyword>
<keyword evidence="6 10" id="KW-0573">Peptidoglycan synthesis</keyword>
<accession>A0A6M1TBR4</accession>
<feature type="binding site" evidence="10">
    <location>
        <begin position="13"/>
        <end position="15"/>
    </location>
    <ligand>
        <name>UDP-N-acetyl-alpha-D-glucosamine</name>
        <dbReference type="ChEBI" id="CHEBI:57705"/>
    </ligand>
</feature>
<name>A0A6M1TBR4_9BACT</name>
<dbReference type="NCBIfam" id="TIGR01133">
    <property type="entry name" value="murG"/>
    <property type="match status" value="1"/>
</dbReference>
<evidence type="ECO:0000256" key="5">
    <source>
        <dbReference type="ARBA" id="ARBA00022960"/>
    </source>
</evidence>
<comment type="caution">
    <text evidence="13">The sequence shown here is derived from an EMBL/GenBank/DDBJ whole genome shotgun (WGS) entry which is preliminary data.</text>
</comment>
<keyword evidence="14" id="KW-1185">Reference proteome</keyword>
<proteinExistence type="inferred from homology"/>
<dbReference type="Pfam" id="PF04101">
    <property type="entry name" value="Glyco_tran_28_C"/>
    <property type="match status" value="1"/>
</dbReference>
<feature type="domain" description="Glycosyl transferase family 28 C-terminal" evidence="12">
    <location>
        <begin position="191"/>
        <end position="355"/>
    </location>
</feature>
<feature type="binding site" evidence="10">
    <location>
        <position position="253"/>
    </location>
    <ligand>
        <name>UDP-N-acetyl-alpha-D-glucosamine</name>
        <dbReference type="ChEBI" id="CHEBI:57705"/>
    </ligand>
</feature>
<dbReference type="GO" id="GO:0051301">
    <property type="term" value="P:cell division"/>
    <property type="evidence" value="ECO:0007669"/>
    <property type="project" value="UniProtKB-KW"/>
</dbReference>